<evidence type="ECO:0000256" key="1">
    <source>
        <dbReference type="ARBA" id="ARBA00023015"/>
    </source>
</evidence>
<protein>
    <submittedName>
        <fullName evidence="5">DNA-binding MarR family transcriptional regulator</fullName>
    </submittedName>
</protein>
<evidence type="ECO:0000313" key="5">
    <source>
        <dbReference type="EMBL" id="MBB6479680.1"/>
    </source>
</evidence>
<dbReference type="Proteomes" id="UP000587760">
    <property type="component" value="Unassembled WGS sequence"/>
</dbReference>
<evidence type="ECO:0000259" key="4">
    <source>
        <dbReference type="PROSITE" id="PS50995"/>
    </source>
</evidence>
<reference evidence="5 6" key="1">
    <citation type="submission" date="2020-08" db="EMBL/GenBank/DDBJ databases">
        <title>Genomic Encyclopedia of Type Strains, Phase IV (KMG-IV): sequencing the most valuable type-strain genomes for metagenomic binning, comparative biology and taxonomic classification.</title>
        <authorList>
            <person name="Goeker M."/>
        </authorList>
    </citation>
    <scope>NUCLEOTIDE SEQUENCE [LARGE SCALE GENOMIC DNA]</scope>
    <source>
        <strain evidence="5 6">DSM 2461</strain>
    </source>
</reference>
<dbReference type="AlphaFoldDB" id="A0A841R9J6"/>
<dbReference type="Gene3D" id="1.10.10.10">
    <property type="entry name" value="Winged helix-like DNA-binding domain superfamily/Winged helix DNA-binding domain"/>
    <property type="match status" value="1"/>
</dbReference>
<name>A0A841R9J6_9SPIO</name>
<dbReference type="PRINTS" id="PR00598">
    <property type="entry name" value="HTHMARR"/>
</dbReference>
<accession>A0A841R9J6</accession>
<keyword evidence="2 5" id="KW-0238">DNA-binding</keyword>
<sequence>MSEKTESPEGILDLISRIRDTSGEILSRELEMNGIEGVVPAHGKIIFHLFQKEKPVPLSEVVKASGRVKSTITGMVATLEKHGYLMRTHSPEDKRSVLVELTPKGRAMRELFNDISIRILDRIYMGIDRPEQEALTDSLSRINRNLKDALALYIAKENIK</sequence>
<dbReference type="GO" id="GO:0003700">
    <property type="term" value="F:DNA-binding transcription factor activity"/>
    <property type="evidence" value="ECO:0007669"/>
    <property type="project" value="InterPro"/>
</dbReference>
<dbReference type="RefSeq" id="WP_184745118.1">
    <property type="nucleotide sequence ID" value="NZ_JACHGJ010000002.1"/>
</dbReference>
<evidence type="ECO:0000313" key="6">
    <source>
        <dbReference type="Proteomes" id="UP000587760"/>
    </source>
</evidence>
<dbReference type="InterPro" id="IPR000835">
    <property type="entry name" value="HTH_MarR-typ"/>
</dbReference>
<dbReference type="EMBL" id="JACHGJ010000002">
    <property type="protein sequence ID" value="MBB6479680.1"/>
    <property type="molecule type" value="Genomic_DNA"/>
</dbReference>
<dbReference type="InterPro" id="IPR036388">
    <property type="entry name" value="WH-like_DNA-bd_sf"/>
</dbReference>
<dbReference type="PANTHER" id="PTHR42756:SF1">
    <property type="entry name" value="TRANSCRIPTIONAL REPRESSOR OF EMRAB OPERON"/>
    <property type="match status" value="1"/>
</dbReference>
<evidence type="ECO:0000256" key="2">
    <source>
        <dbReference type="ARBA" id="ARBA00023125"/>
    </source>
</evidence>
<dbReference type="InterPro" id="IPR036390">
    <property type="entry name" value="WH_DNA-bd_sf"/>
</dbReference>
<dbReference type="PROSITE" id="PS01117">
    <property type="entry name" value="HTH_MARR_1"/>
    <property type="match status" value="1"/>
</dbReference>
<keyword evidence="6" id="KW-1185">Reference proteome</keyword>
<dbReference type="SUPFAM" id="SSF46785">
    <property type="entry name" value="Winged helix' DNA-binding domain"/>
    <property type="match status" value="1"/>
</dbReference>
<keyword evidence="1" id="KW-0805">Transcription regulation</keyword>
<dbReference type="InterPro" id="IPR023187">
    <property type="entry name" value="Tscrpt_reg_MarR-type_CS"/>
</dbReference>
<comment type="caution">
    <text evidence="5">The sequence shown here is derived from an EMBL/GenBank/DDBJ whole genome shotgun (WGS) entry which is preliminary data.</text>
</comment>
<dbReference type="PROSITE" id="PS50995">
    <property type="entry name" value="HTH_MARR_2"/>
    <property type="match status" value="1"/>
</dbReference>
<feature type="domain" description="HTH marR-type" evidence="4">
    <location>
        <begin position="1"/>
        <end position="144"/>
    </location>
</feature>
<dbReference type="GO" id="GO:0003677">
    <property type="term" value="F:DNA binding"/>
    <property type="evidence" value="ECO:0007669"/>
    <property type="project" value="UniProtKB-KW"/>
</dbReference>
<keyword evidence="3" id="KW-0804">Transcription</keyword>
<dbReference type="SMART" id="SM00347">
    <property type="entry name" value="HTH_MARR"/>
    <property type="match status" value="1"/>
</dbReference>
<proteinExistence type="predicted"/>
<evidence type="ECO:0000256" key="3">
    <source>
        <dbReference type="ARBA" id="ARBA00023163"/>
    </source>
</evidence>
<organism evidence="5 6">
    <name type="scientific">Spirochaeta isovalerica</name>
    <dbReference type="NCBI Taxonomy" id="150"/>
    <lineage>
        <taxon>Bacteria</taxon>
        <taxon>Pseudomonadati</taxon>
        <taxon>Spirochaetota</taxon>
        <taxon>Spirochaetia</taxon>
        <taxon>Spirochaetales</taxon>
        <taxon>Spirochaetaceae</taxon>
        <taxon>Spirochaeta</taxon>
    </lineage>
</organism>
<dbReference type="PANTHER" id="PTHR42756">
    <property type="entry name" value="TRANSCRIPTIONAL REGULATOR, MARR"/>
    <property type="match status" value="1"/>
</dbReference>
<dbReference type="Pfam" id="PF01047">
    <property type="entry name" value="MarR"/>
    <property type="match status" value="1"/>
</dbReference>
<gene>
    <name evidence="5" type="ORF">HNR50_001338</name>
</gene>